<dbReference type="PANTHER" id="PTHR32196:SF69">
    <property type="entry name" value="BRANCHED-CHAIN AMINO ACID TRANSPORT SYSTEM, PERMEASE PROTEIN"/>
    <property type="match status" value="1"/>
</dbReference>
<evidence type="ECO:0000256" key="5">
    <source>
        <dbReference type="ARBA" id="ARBA00023136"/>
    </source>
</evidence>
<dbReference type="PANTHER" id="PTHR32196">
    <property type="entry name" value="ABC TRANSPORTER PERMEASE PROTEIN YPHD-RELATED-RELATED"/>
    <property type="match status" value="1"/>
</dbReference>
<keyword evidence="2" id="KW-1003">Cell membrane</keyword>
<dbReference type="GO" id="GO:0005886">
    <property type="term" value="C:plasma membrane"/>
    <property type="evidence" value="ECO:0007669"/>
    <property type="project" value="UniProtKB-SubCell"/>
</dbReference>
<dbReference type="OrthoDB" id="9778389at2"/>
<dbReference type="CDD" id="cd06574">
    <property type="entry name" value="TM_PBP1_branched-chain-AA_like"/>
    <property type="match status" value="1"/>
</dbReference>
<name>A0A5E4W9F8_9BURK</name>
<reference evidence="7 8" key="1">
    <citation type="submission" date="2019-08" db="EMBL/GenBank/DDBJ databases">
        <authorList>
            <person name="Peeters C."/>
        </authorList>
    </citation>
    <scope>NUCLEOTIDE SEQUENCE [LARGE SCALE GENOMIC DNA]</scope>
    <source>
        <strain evidence="7 8">LMG 31012</strain>
    </source>
</reference>
<evidence type="ECO:0000256" key="2">
    <source>
        <dbReference type="ARBA" id="ARBA00022475"/>
    </source>
</evidence>
<keyword evidence="4 6" id="KW-1133">Transmembrane helix</keyword>
<gene>
    <name evidence="7" type="ORF">PEP31012_03083</name>
</gene>
<dbReference type="EMBL" id="CABPSH010000007">
    <property type="protein sequence ID" value="VVE19715.1"/>
    <property type="molecule type" value="Genomic_DNA"/>
</dbReference>
<comment type="subcellular location">
    <subcellularLocation>
        <location evidence="1">Cell membrane</location>
        <topology evidence="1">Multi-pass membrane protein</topology>
    </subcellularLocation>
</comment>
<feature type="transmembrane region" description="Helical" evidence="6">
    <location>
        <begin position="238"/>
        <end position="260"/>
    </location>
</feature>
<feature type="transmembrane region" description="Helical" evidence="6">
    <location>
        <begin position="185"/>
        <end position="206"/>
    </location>
</feature>
<evidence type="ECO:0000256" key="3">
    <source>
        <dbReference type="ARBA" id="ARBA00022692"/>
    </source>
</evidence>
<proteinExistence type="predicted"/>
<feature type="transmembrane region" description="Helical" evidence="6">
    <location>
        <begin position="212"/>
        <end position="233"/>
    </location>
</feature>
<keyword evidence="5 6" id="KW-0472">Membrane</keyword>
<sequence>MSLFSMMGALEIGLIFSLVALGVLISFRILNFPDLTVDGSFALGGAVAATLIAGGTNPFAATLAAMAAGAAAGFITGWLNVRLKIMDLLASILMMIALYSVNLRVMGAPNVPLITSPTVFTMLLPDNVAWLPDYVMRPLLLLVVVVVVKLGLDYFFLSQQGLAMRSTGANSRMARAQGVNTGHEILAGMALSNALVALAGALFAQSQGGADISMGIGTIVIGLAAVIIGETILPARRLILTTLAVVVGAVLYRFFIALALNSDFIGLKAQDLNLVTALLVAVALVLPATRRKLFPRKNGGA</sequence>
<feature type="transmembrane region" description="Helical" evidence="6">
    <location>
        <begin position="88"/>
        <end position="114"/>
    </location>
</feature>
<dbReference type="AlphaFoldDB" id="A0A5E4W9F8"/>
<dbReference type="InterPro" id="IPR001851">
    <property type="entry name" value="ABC_transp_permease"/>
</dbReference>
<dbReference type="GO" id="GO:0022857">
    <property type="term" value="F:transmembrane transporter activity"/>
    <property type="evidence" value="ECO:0007669"/>
    <property type="project" value="InterPro"/>
</dbReference>
<feature type="transmembrane region" description="Helical" evidence="6">
    <location>
        <begin position="12"/>
        <end position="30"/>
    </location>
</feature>
<accession>A0A5E4W9F8</accession>
<dbReference type="RefSeq" id="WP_150590213.1">
    <property type="nucleotide sequence ID" value="NZ_CABPSH010000007.1"/>
</dbReference>
<feature type="transmembrane region" description="Helical" evidence="6">
    <location>
        <begin position="134"/>
        <end position="157"/>
    </location>
</feature>
<feature type="transmembrane region" description="Helical" evidence="6">
    <location>
        <begin position="59"/>
        <end position="81"/>
    </location>
</feature>
<keyword evidence="8" id="KW-1185">Reference proteome</keyword>
<keyword evidence="3 6" id="KW-0812">Transmembrane</keyword>
<evidence type="ECO:0000313" key="7">
    <source>
        <dbReference type="EMBL" id="VVE19715.1"/>
    </source>
</evidence>
<evidence type="ECO:0000256" key="1">
    <source>
        <dbReference type="ARBA" id="ARBA00004651"/>
    </source>
</evidence>
<feature type="transmembrane region" description="Helical" evidence="6">
    <location>
        <begin position="272"/>
        <end position="289"/>
    </location>
</feature>
<dbReference type="Proteomes" id="UP000400981">
    <property type="component" value="Unassembled WGS sequence"/>
</dbReference>
<evidence type="ECO:0000256" key="4">
    <source>
        <dbReference type="ARBA" id="ARBA00022989"/>
    </source>
</evidence>
<evidence type="ECO:0000256" key="6">
    <source>
        <dbReference type="SAM" id="Phobius"/>
    </source>
</evidence>
<evidence type="ECO:0000313" key="8">
    <source>
        <dbReference type="Proteomes" id="UP000400981"/>
    </source>
</evidence>
<organism evidence="7 8">
    <name type="scientific">Pandoraea eparura</name>
    <dbReference type="NCBI Taxonomy" id="2508291"/>
    <lineage>
        <taxon>Bacteria</taxon>
        <taxon>Pseudomonadati</taxon>
        <taxon>Pseudomonadota</taxon>
        <taxon>Betaproteobacteria</taxon>
        <taxon>Burkholderiales</taxon>
        <taxon>Burkholderiaceae</taxon>
        <taxon>Pandoraea</taxon>
    </lineage>
</organism>
<protein>
    <submittedName>
        <fullName evidence="7">ABC transporter permease</fullName>
    </submittedName>
</protein>
<dbReference type="Pfam" id="PF02653">
    <property type="entry name" value="BPD_transp_2"/>
    <property type="match status" value="1"/>
</dbReference>